<evidence type="ECO:0000256" key="8">
    <source>
        <dbReference type="RuleBase" id="RU004020"/>
    </source>
</evidence>
<evidence type="ECO:0000256" key="7">
    <source>
        <dbReference type="ARBA" id="ARBA00023242"/>
    </source>
</evidence>
<evidence type="ECO:0000256" key="4">
    <source>
        <dbReference type="ARBA" id="ARBA00023016"/>
    </source>
</evidence>
<dbReference type="InterPro" id="IPR036390">
    <property type="entry name" value="WH_DNA-bd_sf"/>
</dbReference>
<feature type="region of interest" description="Disordered" evidence="9">
    <location>
        <begin position="86"/>
        <end position="107"/>
    </location>
</feature>
<feature type="domain" description="HSF-type DNA-binding" evidence="10">
    <location>
        <begin position="6"/>
        <end position="95"/>
    </location>
</feature>
<name>A0AAV6HG28_9TELE</name>
<organism evidence="11 12">
    <name type="scientific">Alosa alosa</name>
    <name type="common">allis shad</name>
    <dbReference type="NCBI Taxonomy" id="278164"/>
    <lineage>
        <taxon>Eukaryota</taxon>
        <taxon>Metazoa</taxon>
        <taxon>Chordata</taxon>
        <taxon>Craniata</taxon>
        <taxon>Vertebrata</taxon>
        <taxon>Euteleostomi</taxon>
        <taxon>Actinopterygii</taxon>
        <taxon>Neopterygii</taxon>
        <taxon>Teleostei</taxon>
        <taxon>Clupei</taxon>
        <taxon>Clupeiformes</taxon>
        <taxon>Clupeoidei</taxon>
        <taxon>Clupeidae</taxon>
        <taxon>Alosa</taxon>
    </lineage>
</organism>
<reference evidence="11" key="1">
    <citation type="submission" date="2020-10" db="EMBL/GenBank/DDBJ databases">
        <title>Chromosome-scale genome assembly of the Allis shad, Alosa alosa.</title>
        <authorList>
            <person name="Margot Z."/>
            <person name="Christophe K."/>
            <person name="Cabau C."/>
            <person name="Louis A."/>
            <person name="Berthelot C."/>
            <person name="Parey E."/>
            <person name="Roest Crollius H."/>
            <person name="Montfort J."/>
            <person name="Robinson-Rechavi M."/>
            <person name="Bucao C."/>
            <person name="Bouchez O."/>
            <person name="Gislard M."/>
            <person name="Lluch J."/>
            <person name="Milhes M."/>
            <person name="Lampietro C."/>
            <person name="Lopez Roques C."/>
            <person name="Donnadieu C."/>
            <person name="Braasch I."/>
            <person name="Desvignes T."/>
            <person name="Postlethwait J."/>
            <person name="Bobe J."/>
            <person name="Guiguen Y."/>
        </authorList>
    </citation>
    <scope>NUCLEOTIDE SEQUENCE</scope>
    <source>
        <strain evidence="11">M-15738</strain>
        <tissue evidence="11">Blood</tissue>
    </source>
</reference>
<accession>A0AAV6HG28</accession>
<protein>
    <recommendedName>
        <fullName evidence="10">HSF-type DNA-binding domain-containing protein</fullName>
    </recommendedName>
</protein>
<keyword evidence="4" id="KW-0346">Stress response</keyword>
<dbReference type="Pfam" id="PF00447">
    <property type="entry name" value="HSF_DNA-bind"/>
    <property type="match status" value="1"/>
</dbReference>
<dbReference type="PRINTS" id="PR00056">
    <property type="entry name" value="HSFDOMAIN"/>
</dbReference>
<evidence type="ECO:0000256" key="3">
    <source>
        <dbReference type="ARBA" id="ARBA00023015"/>
    </source>
</evidence>
<evidence type="ECO:0000256" key="6">
    <source>
        <dbReference type="ARBA" id="ARBA00023163"/>
    </source>
</evidence>
<evidence type="ECO:0000259" key="10">
    <source>
        <dbReference type="SMART" id="SM00415"/>
    </source>
</evidence>
<dbReference type="EMBL" id="JADWDJ010000002">
    <property type="protein sequence ID" value="KAG5284990.1"/>
    <property type="molecule type" value="Genomic_DNA"/>
</dbReference>
<dbReference type="FunFam" id="1.10.10.10:FF:000027">
    <property type="entry name" value="Heat shock transcription factor 1"/>
    <property type="match status" value="1"/>
</dbReference>
<evidence type="ECO:0000256" key="2">
    <source>
        <dbReference type="ARBA" id="ARBA00006403"/>
    </source>
</evidence>
<evidence type="ECO:0000313" key="11">
    <source>
        <dbReference type="EMBL" id="KAG5284990.1"/>
    </source>
</evidence>
<evidence type="ECO:0000256" key="1">
    <source>
        <dbReference type="ARBA" id="ARBA00004123"/>
    </source>
</evidence>
<dbReference type="AlphaFoldDB" id="A0AAV6HG28"/>
<keyword evidence="6" id="KW-0804">Transcription</keyword>
<dbReference type="GO" id="GO:0043565">
    <property type="term" value="F:sequence-specific DNA binding"/>
    <property type="evidence" value="ECO:0007669"/>
    <property type="project" value="InterPro"/>
</dbReference>
<evidence type="ECO:0000256" key="5">
    <source>
        <dbReference type="ARBA" id="ARBA00023125"/>
    </source>
</evidence>
<keyword evidence="3" id="KW-0805">Transcription regulation</keyword>
<comment type="caution">
    <text evidence="11">The sequence shown here is derived from an EMBL/GenBank/DDBJ whole genome shotgun (WGS) entry which is preliminary data.</text>
</comment>
<comment type="similarity">
    <text evidence="2 8">Belongs to the HSF family.</text>
</comment>
<dbReference type="SUPFAM" id="SSF46785">
    <property type="entry name" value="Winged helix' DNA-binding domain"/>
    <property type="match status" value="1"/>
</dbReference>
<dbReference type="PANTHER" id="PTHR10015:SF457">
    <property type="entry name" value="HEAT SHOCK FACTOR PROTEIN 1-LIKE"/>
    <property type="match status" value="1"/>
</dbReference>
<dbReference type="GO" id="GO:0003700">
    <property type="term" value="F:DNA-binding transcription factor activity"/>
    <property type="evidence" value="ECO:0007669"/>
    <property type="project" value="InterPro"/>
</dbReference>
<dbReference type="SMART" id="SM00415">
    <property type="entry name" value="HSF"/>
    <property type="match status" value="1"/>
</dbReference>
<proteinExistence type="inferred from homology"/>
<keyword evidence="12" id="KW-1185">Reference proteome</keyword>
<dbReference type="PANTHER" id="PTHR10015">
    <property type="entry name" value="HEAT SHOCK TRANSCRIPTION FACTOR"/>
    <property type="match status" value="1"/>
</dbReference>
<keyword evidence="7" id="KW-0539">Nucleus</keyword>
<dbReference type="InterPro" id="IPR036388">
    <property type="entry name" value="WH-like_DNA-bd_sf"/>
</dbReference>
<dbReference type="InterPro" id="IPR000232">
    <property type="entry name" value="HSF_DNA-bd"/>
</dbReference>
<dbReference type="Gene3D" id="1.10.10.10">
    <property type="entry name" value="Winged helix-like DNA-binding domain superfamily/Winged helix DNA-binding domain"/>
    <property type="match status" value="1"/>
</dbReference>
<dbReference type="Proteomes" id="UP000823561">
    <property type="component" value="Chromosome 2"/>
</dbReference>
<gene>
    <name evidence="11" type="ORF">AALO_G00032780</name>
</gene>
<keyword evidence="5" id="KW-0238">DNA-binding</keyword>
<comment type="subcellular location">
    <subcellularLocation>
        <location evidence="1">Nucleus</location>
    </subcellularLocation>
</comment>
<dbReference type="GO" id="GO:0005634">
    <property type="term" value="C:nucleus"/>
    <property type="evidence" value="ECO:0007669"/>
    <property type="project" value="UniProtKB-SubCell"/>
</dbReference>
<evidence type="ECO:0000313" key="12">
    <source>
        <dbReference type="Proteomes" id="UP000823561"/>
    </source>
</evidence>
<sequence>MKQNSPVPAFLSKLWTLLEEQSTNDLIRWSQDGCSFLVLDEPRFSKEVLPLYFKHSNMTSFVRQLNMYPFTSSPIMVQSSRIKGTKRKLPMIDSSGESSPAPKFRRSVSVQANRSHSYMDSIDGVYSNRVILSDIMHVLPPHSKLQSSLSVSVEIPSSFADDLHTSSNVASLPTEVPHMFSEVPSGSTEVPSKSKEMASVFTAVPSVSPSIPSQYAEMFSDVPCQSTTVPSLSKDFSSMFSEVPPGFTSFTSRSVDSVPSLCTDISAMFSEFLSAEIPPMFSKVPSVATSAPSVSAEIPSVFPKVPSCSTSVPSESAELTSVEQALSLLMEPETHNPIENHAKRCEDDPLDLIDSSLAAISCSVAPSDGLDLLSVFLGPVEDAPDHSATSSQIAERKLGALPREETTHHTRTVSEAVPMAALVGYCGDEDDDDEDVGEGSDILPSLLQLAQEASALSMPISVPHAPCVPTSHAL</sequence>
<evidence type="ECO:0000256" key="9">
    <source>
        <dbReference type="SAM" id="MobiDB-lite"/>
    </source>
</evidence>